<evidence type="ECO:0000313" key="2">
    <source>
        <dbReference type="EMBL" id="SEH05616.1"/>
    </source>
</evidence>
<dbReference type="EMBL" id="FMSV02000366">
    <property type="protein sequence ID" value="SEH05616.1"/>
    <property type="molecule type" value="Genomic_DNA"/>
</dbReference>
<keyword evidence="2" id="KW-0456">Lyase</keyword>
<dbReference type="InterPro" id="IPR016040">
    <property type="entry name" value="NAD(P)-bd_dom"/>
</dbReference>
<dbReference type="InterPro" id="IPR036291">
    <property type="entry name" value="NAD(P)-bd_dom_sf"/>
</dbReference>
<dbReference type="InterPro" id="IPR013445">
    <property type="entry name" value="CDP_4_6_deHydtase"/>
</dbReference>
<dbReference type="GO" id="GO:0047733">
    <property type="term" value="F:CDP-glucose 4,6-dehydratase activity"/>
    <property type="evidence" value="ECO:0007669"/>
    <property type="project" value="UniProtKB-EC"/>
</dbReference>
<dbReference type="EC" id="4.2.1.45" evidence="2"/>
<dbReference type="SUPFAM" id="SSF51735">
    <property type="entry name" value="NAD(P)-binding Rossmann-fold domains"/>
    <property type="match status" value="1"/>
</dbReference>
<dbReference type="InterPro" id="IPR050177">
    <property type="entry name" value="Lipid_A_modif_metabolic_enz"/>
</dbReference>
<dbReference type="Gene3D" id="3.40.50.720">
    <property type="entry name" value="NAD(P)-binding Rossmann-like Domain"/>
    <property type="match status" value="1"/>
</dbReference>
<protein>
    <submittedName>
        <fullName evidence="2">CDP-glucose 4,6-dehydratase</fullName>
        <ecNumber evidence="2">4.2.1.45</ecNumber>
    </submittedName>
</protein>
<dbReference type="PANTHER" id="PTHR43245:SF10">
    <property type="entry name" value="SUGAR DEHYDRATASE_EPIMERASE YFNG-RELATED"/>
    <property type="match status" value="1"/>
</dbReference>
<dbReference type="Proteomes" id="UP000236724">
    <property type="component" value="Unassembled WGS sequence"/>
</dbReference>
<dbReference type="OrthoDB" id="9779041at2"/>
<proteinExistence type="predicted"/>
<keyword evidence="3" id="KW-1185">Reference proteome</keyword>
<accession>A0A1H6F930</accession>
<dbReference type="CDD" id="cd05252">
    <property type="entry name" value="CDP_GD_SDR_e"/>
    <property type="match status" value="1"/>
</dbReference>
<dbReference type="Pfam" id="PF16363">
    <property type="entry name" value="GDP_Man_Dehyd"/>
    <property type="match status" value="1"/>
</dbReference>
<evidence type="ECO:0000259" key="1">
    <source>
        <dbReference type="Pfam" id="PF16363"/>
    </source>
</evidence>
<dbReference type="Gene3D" id="3.90.25.10">
    <property type="entry name" value="UDP-galactose 4-epimerase, domain 1"/>
    <property type="match status" value="1"/>
</dbReference>
<dbReference type="NCBIfam" id="TIGR02622">
    <property type="entry name" value="CDP_4_6_dhtase"/>
    <property type="match status" value="1"/>
</dbReference>
<organism evidence="2 3">
    <name type="scientific">Candidatus Venteria ishoeyi</name>
    <dbReference type="NCBI Taxonomy" id="1899563"/>
    <lineage>
        <taxon>Bacteria</taxon>
        <taxon>Pseudomonadati</taxon>
        <taxon>Pseudomonadota</taxon>
        <taxon>Gammaproteobacteria</taxon>
        <taxon>Thiotrichales</taxon>
        <taxon>Thiotrichaceae</taxon>
        <taxon>Venteria</taxon>
    </lineage>
</organism>
<evidence type="ECO:0000313" key="3">
    <source>
        <dbReference type="Proteomes" id="UP000236724"/>
    </source>
</evidence>
<name>A0A1H6F930_9GAMM</name>
<feature type="domain" description="NAD(P)-binding" evidence="1">
    <location>
        <begin position="26"/>
        <end position="337"/>
    </location>
</feature>
<reference evidence="2 3" key="1">
    <citation type="submission" date="2016-10" db="EMBL/GenBank/DDBJ databases">
        <authorList>
            <person name="de Groot N.N."/>
        </authorList>
    </citation>
    <scope>NUCLEOTIDE SEQUENCE [LARGE SCALE GENOMIC DNA]</scope>
    <source>
        <strain evidence="2">MBHS1</strain>
    </source>
</reference>
<gene>
    <name evidence="2" type="primary">rfbG_2</name>
    <name evidence="2" type="ORF">MBHS_01471</name>
</gene>
<dbReference type="AlphaFoldDB" id="A0A1H6F930"/>
<dbReference type="PANTHER" id="PTHR43245">
    <property type="entry name" value="BIFUNCTIONAL POLYMYXIN RESISTANCE PROTEIN ARNA"/>
    <property type="match status" value="1"/>
</dbReference>
<sequence length="366" mass="41549">MASRQCTLESLEMNSSTFWQNKSVFLTGHTGFKGAWLSIYLDLLKAKVTGYSLSPLNQTNLFDAANVESKINHIIGDIRDFEQLKQQVFKAQPQIIFHLAAQALVRPSYHAPLETYSTNVMGTAHVLEAARQCASVRCVVVITSDKCYENREWVWGYRENDPMGGYDPYSSSKGAAELVTQAYYSSYFSEKNDPIGVASARAGNVIGGGDWAEDRLVPDFVRAVEQQIAIVLRNPLATRPWQHVLEPLTGYLQLAEKLFDEPQKYSGAWNFGPEENDIRSVQWVIEFMEKLWDGALSWELDKAAQPHEAQLLKLDCSKVHSKLAWIPKWQLEQALEQTVAWYQAYLSQKYDMQDVCLSQIKAYLDT</sequence>